<protein>
    <submittedName>
        <fullName evidence="1">Uncharacterized protein</fullName>
    </submittedName>
</protein>
<gene>
    <name evidence="1" type="ORF">OSTQU699_LOCUS8142</name>
</gene>
<proteinExistence type="predicted"/>
<keyword evidence="2" id="KW-1185">Reference proteome</keyword>
<comment type="caution">
    <text evidence="1">The sequence shown here is derived from an EMBL/GenBank/DDBJ whole genome shotgun (WGS) entry which is preliminary data.</text>
</comment>
<reference evidence="1" key="1">
    <citation type="submission" date="2020-12" db="EMBL/GenBank/DDBJ databases">
        <authorList>
            <person name="Iha C."/>
        </authorList>
    </citation>
    <scope>NUCLEOTIDE SEQUENCE</scope>
</reference>
<dbReference type="EMBL" id="CAJHUC010001947">
    <property type="protein sequence ID" value="CAD7702785.1"/>
    <property type="molecule type" value="Genomic_DNA"/>
</dbReference>
<dbReference type="Proteomes" id="UP000708148">
    <property type="component" value="Unassembled WGS sequence"/>
</dbReference>
<evidence type="ECO:0000313" key="1">
    <source>
        <dbReference type="EMBL" id="CAD7702785.1"/>
    </source>
</evidence>
<organism evidence="1 2">
    <name type="scientific">Ostreobium quekettii</name>
    <dbReference type="NCBI Taxonomy" id="121088"/>
    <lineage>
        <taxon>Eukaryota</taxon>
        <taxon>Viridiplantae</taxon>
        <taxon>Chlorophyta</taxon>
        <taxon>core chlorophytes</taxon>
        <taxon>Ulvophyceae</taxon>
        <taxon>TCBD clade</taxon>
        <taxon>Bryopsidales</taxon>
        <taxon>Ostreobineae</taxon>
        <taxon>Ostreobiaceae</taxon>
        <taxon>Ostreobium</taxon>
    </lineage>
</organism>
<accession>A0A8S1J6H2</accession>
<evidence type="ECO:0000313" key="2">
    <source>
        <dbReference type="Proteomes" id="UP000708148"/>
    </source>
</evidence>
<name>A0A8S1J6H2_9CHLO</name>
<sequence>MVSAGRQRAVAHYVALVGSGEALPLGLQRDCGQVCHAARPPDAAGCGRPALMCLSIVSTLGSSLLPAVGSFTTSIVACPSVCRRLRLQQTFAFPKLFILAVSGMLAKCTPTVGVAQTTTGRLPRVQ</sequence>
<dbReference type="AlphaFoldDB" id="A0A8S1J6H2"/>